<dbReference type="GO" id="GO:0016758">
    <property type="term" value="F:hexosyltransferase activity"/>
    <property type="evidence" value="ECO:0007669"/>
    <property type="project" value="UniProtKB-ARBA"/>
</dbReference>
<dbReference type="KEGG" id="fjg:BB050_00140"/>
<dbReference type="PANTHER" id="PTHR22916:SF67">
    <property type="entry name" value="COLANIC ACID BIOSYNTHESIS GLYCOSYL TRANSFERASE WCAE-RELATED"/>
    <property type="match status" value="1"/>
</dbReference>
<dbReference type="InterPro" id="IPR001173">
    <property type="entry name" value="Glyco_trans_2-like"/>
</dbReference>
<sequence>MTMSVISVITVNFNDKNGLQKTLKSVTNQTYKDFEFIVIDGGSTDGSKELIEKYQNKISYWISEKDNGVFHAMNKGIKAATGEFVIFMNGGDCFNDDFVLQDNVSSLTSEYDIYYGDNYKQSNGSKRLKTYSEKLHFSFFYTSSINHQSTFIRKSLFDKYFYYNEDYKIASDWEFFVYTICHQNVSYKYLKKTIAVYDFTGISSDPKFRELYNEEKKETFQKYFPAFEDDYKEVEVLNSKRFLQFQHIKKYNISWKLLKGFINVLLLFLPKIEKR</sequence>
<dbReference type="SUPFAM" id="SSF53448">
    <property type="entry name" value="Nucleotide-diphospho-sugar transferases"/>
    <property type="match status" value="1"/>
</dbReference>
<organism evidence="2 3">
    <name type="scientific">Flavobacterium anhuiense</name>
    <dbReference type="NCBI Taxonomy" id="459526"/>
    <lineage>
        <taxon>Bacteria</taxon>
        <taxon>Pseudomonadati</taxon>
        <taxon>Bacteroidota</taxon>
        <taxon>Flavobacteriia</taxon>
        <taxon>Flavobacteriales</taxon>
        <taxon>Flavobacteriaceae</taxon>
        <taxon>Flavobacterium</taxon>
    </lineage>
</organism>
<accession>A0AAC9CYE7</accession>
<proteinExistence type="predicted"/>
<dbReference type="Gene3D" id="3.90.550.10">
    <property type="entry name" value="Spore Coat Polysaccharide Biosynthesis Protein SpsA, Chain A"/>
    <property type="match status" value="1"/>
</dbReference>
<dbReference type="Pfam" id="PF00535">
    <property type="entry name" value="Glycos_transf_2"/>
    <property type="match status" value="1"/>
</dbReference>
<dbReference type="EMBL" id="CP016907">
    <property type="protein sequence ID" value="AOC93296.1"/>
    <property type="molecule type" value="Genomic_DNA"/>
</dbReference>
<dbReference type="CDD" id="cd06433">
    <property type="entry name" value="GT_2_WfgS_like"/>
    <property type="match status" value="1"/>
</dbReference>
<name>A0AAC9CYE7_9FLAO</name>
<dbReference type="AlphaFoldDB" id="A0AAC9CYE7"/>
<keyword evidence="2" id="KW-0808">Transferase</keyword>
<dbReference type="InterPro" id="IPR029044">
    <property type="entry name" value="Nucleotide-diphossugar_trans"/>
</dbReference>
<dbReference type="EC" id="2.4.1.-" evidence="2"/>
<evidence type="ECO:0000313" key="3">
    <source>
        <dbReference type="Proteomes" id="UP000093276"/>
    </source>
</evidence>
<keyword evidence="2" id="KW-0328">Glycosyltransferase</keyword>
<feature type="domain" description="Glycosyltransferase 2-like" evidence="1">
    <location>
        <begin position="7"/>
        <end position="147"/>
    </location>
</feature>
<dbReference type="PANTHER" id="PTHR22916">
    <property type="entry name" value="GLYCOSYLTRANSFERASE"/>
    <property type="match status" value="1"/>
</dbReference>
<evidence type="ECO:0000313" key="2">
    <source>
        <dbReference type="EMBL" id="AOC93296.1"/>
    </source>
</evidence>
<gene>
    <name evidence="2" type="ORF">BB050_00140</name>
</gene>
<protein>
    <submittedName>
        <fullName evidence="2">PGL/p-HBAD biosynthesis glycosyltransferase</fullName>
        <ecNumber evidence="2">2.4.1.-</ecNumber>
    </submittedName>
</protein>
<dbReference type="Proteomes" id="UP000093276">
    <property type="component" value="Chromosome"/>
</dbReference>
<reference evidence="2 3" key="1">
    <citation type="submission" date="2016-08" db="EMBL/GenBank/DDBJ databases">
        <title>Complete genome sequence of Flavobacterium johnsoniae strain GSE09, a volatile-producing biocontrol agent isolated from cucumber (Cucumis sativus).</title>
        <authorList>
            <person name="Jeong J.-J."/>
            <person name="Oh J.Y."/>
            <person name="Jim Y.J."/>
            <person name="Sang M.K."/>
            <person name="Kim K.D."/>
        </authorList>
    </citation>
    <scope>NUCLEOTIDE SEQUENCE [LARGE SCALE GENOMIC DNA]</scope>
    <source>
        <strain evidence="2 3">GSE09</strain>
    </source>
</reference>
<evidence type="ECO:0000259" key="1">
    <source>
        <dbReference type="Pfam" id="PF00535"/>
    </source>
</evidence>